<name>A0ABQ1WDS1_9FLAO</name>
<accession>A0ABQ1WDS1</accession>
<dbReference type="EMBL" id="BMIX01000001">
    <property type="protein sequence ID" value="GGG24064.1"/>
    <property type="molecule type" value="Genomic_DNA"/>
</dbReference>
<sequence length="102" mass="11831">MKVILESPFAGNIDRNEKYARSCMRDSLMRGEFPMVSHLLYTQCLFDEIPKEREIGINAGLEWGKYAEKTIVYTDFGISKGMEYGIKNAENNNRPIEYRTIL</sequence>
<protein>
    <recommendedName>
        <fullName evidence="1">DUF7768 domain-containing protein</fullName>
    </recommendedName>
</protein>
<gene>
    <name evidence="2" type="ORF">GCM10011532_04100</name>
</gene>
<keyword evidence="3" id="KW-1185">Reference proteome</keyword>
<dbReference type="RefSeq" id="WP_011710327.1">
    <property type="nucleotide sequence ID" value="NZ_BMIX01000001.1"/>
</dbReference>
<comment type="caution">
    <text evidence="2">The sequence shown here is derived from an EMBL/GenBank/DDBJ whole genome shotgun (WGS) entry which is preliminary data.</text>
</comment>
<reference evidence="3" key="1">
    <citation type="journal article" date="2019" name="Int. J. Syst. Evol. Microbiol.">
        <title>The Global Catalogue of Microorganisms (GCM) 10K type strain sequencing project: providing services to taxonomists for standard genome sequencing and annotation.</title>
        <authorList>
            <consortium name="The Broad Institute Genomics Platform"/>
            <consortium name="The Broad Institute Genome Sequencing Center for Infectious Disease"/>
            <person name="Wu L."/>
            <person name="Ma J."/>
        </authorList>
    </citation>
    <scope>NUCLEOTIDE SEQUENCE [LARGE SCALE GENOMIC DNA]</scope>
    <source>
        <strain evidence="3">CGMCC 1.15422</strain>
    </source>
</reference>
<feature type="domain" description="DUF7768" evidence="1">
    <location>
        <begin position="2"/>
        <end position="99"/>
    </location>
</feature>
<dbReference type="Proteomes" id="UP000605733">
    <property type="component" value="Unassembled WGS sequence"/>
</dbReference>
<evidence type="ECO:0000313" key="2">
    <source>
        <dbReference type="EMBL" id="GGG24064.1"/>
    </source>
</evidence>
<dbReference type="Pfam" id="PF24963">
    <property type="entry name" value="DUF7768"/>
    <property type="match status" value="1"/>
</dbReference>
<organism evidence="2 3">
    <name type="scientific">Christiangramia forsetii</name>
    <dbReference type="NCBI Taxonomy" id="411153"/>
    <lineage>
        <taxon>Bacteria</taxon>
        <taxon>Pseudomonadati</taxon>
        <taxon>Bacteroidota</taxon>
        <taxon>Flavobacteriia</taxon>
        <taxon>Flavobacteriales</taxon>
        <taxon>Flavobacteriaceae</taxon>
        <taxon>Christiangramia</taxon>
    </lineage>
</organism>
<evidence type="ECO:0000313" key="3">
    <source>
        <dbReference type="Proteomes" id="UP000605733"/>
    </source>
</evidence>
<proteinExistence type="predicted"/>
<dbReference type="InterPro" id="IPR056670">
    <property type="entry name" value="DUF7768"/>
</dbReference>
<evidence type="ECO:0000259" key="1">
    <source>
        <dbReference type="Pfam" id="PF24963"/>
    </source>
</evidence>